<protein>
    <submittedName>
        <fullName evidence="1">Uncharacterized protein</fullName>
    </submittedName>
</protein>
<gene>
    <name evidence="1" type="ORF">SLEP1_g48431</name>
</gene>
<dbReference type="Proteomes" id="UP001054252">
    <property type="component" value="Unassembled WGS sequence"/>
</dbReference>
<comment type="caution">
    <text evidence="1">The sequence shown here is derived from an EMBL/GenBank/DDBJ whole genome shotgun (WGS) entry which is preliminary data.</text>
</comment>
<sequence length="40" mass="4570">MNRRTGKTVRSTSPPLQTKISAISNSCDLEFLQFFRIGLR</sequence>
<dbReference type="EMBL" id="BPVZ01000144">
    <property type="protein sequence ID" value="GKV40830.1"/>
    <property type="molecule type" value="Genomic_DNA"/>
</dbReference>
<keyword evidence="2" id="KW-1185">Reference proteome</keyword>
<reference evidence="1 2" key="1">
    <citation type="journal article" date="2021" name="Commun. Biol.">
        <title>The genome of Shorea leprosula (Dipterocarpaceae) highlights the ecological relevance of drought in aseasonal tropical rainforests.</title>
        <authorList>
            <person name="Ng K.K.S."/>
            <person name="Kobayashi M.J."/>
            <person name="Fawcett J.A."/>
            <person name="Hatakeyama M."/>
            <person name="Paape T."/>
            <person name="Ng C.H."/>
            <person name="Ang C.C."/>
            <person name="Tnah L.H."/>
            <person name="Lee C.T."/>
            <person name="Nishiyama T."/>
            <person name="Sese J."/>
            <person name="O'Brien M.J."/>
            <person name="Copetti D."/>
            <person name="Mohd Noor M.I."/>
            <person name="Ong R.C."/>
            <person name="Putra M."/>
            <person name="Sireger I.Z."/>
            <person name="Indrioko S."/>
            <person name="Kosugi Y."/>
            <person name="Izuno A."/>
            <person name="Isagi Y."/>
            <person name="Lee S.L."/>
            <person name="Shimizu K.K."/>
        </authorList>
    </citation>
    <scope>NUCLEOTIDE SEQUENCE [LARGE SCALE GENOMIC DNA]</scope>
    <source>
        <strain evidence="1">214</strain>
    </source>
</reference>
<dbReference type="AlphaFoldDB" id="A0AAV5LUH0"/>
<name>A0AAV5LUH0_9ROSI</name>
<accession>A0AAV5LUH0</accession>
<organism evidence="1 2">
    <name type="scientific">Rubroshorea leprosula</name>
    <dbReference type="NCBI Taxonomy" id="152421"/>
    <lineage>
        <taxon>Eukaryota</taxon>
        <taxon>Viridiplantae</taxon>
        <taxon>Streptophyta</taxon>
        <taxon>Embryophyta</taxon>
        <taxon>Tracheophyta</taxon>
        <taxon>Spermatophyta</taxon>
        <taxon>Magnoliopsida</taxon>
        <taxon>eudicotyledons</taxon>
        <taxon>Gunneridae</taxon>
        <taxon>Pentapetalae</taxon>
        <taxon>rosids</taxon>
        <taxon>malvids</taxon>
        <taxon>Malvales</taxon>
        <taxon>Dipterocarpaceae</taxon>
        <taxon>Rubroshorea</taxon>
    </lineage>
</organism>
<evidence type="ECO:0000313" key="2">
    <source>
        <dbReference type="Proteomes" id="UP001054252"/>
    </source>
</evidence>
<evidence type="ECO:0000313" key="1">
    <source>
        <dbReference type="EMBL" id="GKV40830.1"/>
    </source>
</evidence>
<proteinExistence type="predicted"/>